<dbReference type="InterPro" id="IPR050314">
    <property type="entry name" value="Glycosyl_Hydrlase_18"/>
</dbReference>
<keyword evidence="6 7" id="KW-0326">Glycosidase</keyword>
<dbReference type="GO" id="GO:0004568">
    <property type="term" value="F:chitinase activity"/>
    <property type="evidence" value="ECO:0007669"/>
    <property type="project" value="TreeGrafter"/>
</dbReference>
<comment type="caution">
    <text evidence="11">The sequence shown here is derived from an EMBL/GenBank/DDBJ whole genome shotgun (WGS) entry which is preliminary data.</text>
</comment>
<dbReference type="SUPFAM" id="SSF54556">
    <property type="entry name" value="Chitinase insertion domain"/>
    <property type="match status" value="1"/>
</dbReference>
<comment type="similarity">
    <text evidence="1">Belongs to the glycosyl hydrolase 18 family. Chitinase class II subfamily.</text>
</comment>
<evidence type="ECO:0000313" key="11">
    <source>
        <dbReference type="EMBL" id="CAL1531575.1"/>
    </source>
</evidence>
<dbReference type="PROSITE" id="PS50940">
    <property type="entry name" value="CHIT_BIND_II"/>
    <property type="match status" value="1"/>
</dbReference>
<dbReference type="InterPro" id="IPR011583">
    <property type="entry name" value="Chitinase_II/V-like_cat"/>
</dbReference>
<dbReference type="InterPro" id="IPR001579">
    <property type="entry name" value="Glyco_hydro_18_chit_AS"/>
</dbReference>
<gene>
    <name evidence="11" type="ORF">GSLYS_00005670001</name>
</gene>
<dbReference type="SMART" id="SM00494">
    <property type="entry name" value="ChtBD2"/>
    <property type="match status" value="1"/>
</dbReference>
<dbReference type="PANTHER" id="PTHR11177:SF317">
    <property type="entry name" value="CHITINASE 12-RELATED"/>
    <property type="match status" value="1"/>
</dbReference>
<keyword evidence="2" id="KW-0147">Chitin-binding</keyword>
<dbReference type="FunFam" id="3.10.50.10:FF:000001">
    <property type="entry name" value="Chitinase 3-like 1"/>
    <property type="match status" value="1"/>
</dbReference>
<evidence type="ECO:0000256" key="2">
    <source>
        <dbReference type="ARBA" id="ARBA00022669"/>
    </source>
</evidence>
<dbReference type="GO" id="GO:0005576">
    <property type="term" value="C:extracellular region"/>
    <property type="evidence" value="ECO:0007669"/>
    <property type="project" value="InterPro"/>
</dbReference>
<keyword evidence="5" id="KW-1015">Disulfide bond</keyword>
<reference evidence="11 12" key="1">
    <citation type="submission" date="2024-04" db="EMBL/GenBank/DDBJ databases">
        <authorList>
            <consortium name="Genoscope - CEA"/>
            <person name="William W."/>
        </authorList>
    </citation>
    <scope>NUCLEOTIDE SEQUENCE [LARGE SCALE GENOMIC DNA]</scope>
</reference>
<dbReference type="GO" id="GO:0005975">
    <property type="term" value="P:carbohydrate metabolic process"/>
    <property type="evidence" value="ECO:0007669"/>
    <property type="project" value="InterPro"/>
</dbReference>
<dbReference type="PANTHER" id="PTHR11177">
    <property type="entry name" value="CHITINASE"/>
    <property type="match status" value="1"/>
</dbReference>
<evidence type="ECO:0000256" key="4">
    <source>
        <dbReference type="ARBA" id="ARBA00022801"/>
    </source>
</evidence>
<feature type="compositionally biased region" description="Basic and acidic residues" evidence="8">
    <location>
        <begin position="234"/>
        <end position="245"/>
    </location>
</feature>
<protein>
    <recommendedName>
        <fullName evidence="13">Chitinase</fullName>
    </recommendedName>
</protein>
<evidence type="ECO:0000256" key="7">
    <source>
        <dbReference type="RuleBase" id="RU000489"/>
    </source>
</evidence>
<evidence type="ECO:0000313" key="12">
    <source>
        <dbReference type="Proteomes" id="UP001497497"/>
    </source>
</evidence>
<dbReference type="InterPro" id="IPR001223">
    <property type="entry name" value="Glyco_hydro18_cat"/>
</dbReference>
<keyword evidence="3" id="KW-0732">Signal</keyword>
<evidence type="ECO:0000256" key="5">
    <source>
        <dbReference type="ARBA" id="ARBA00023157"/>
    </source>
</evidence>
<dbReference type="InterPro" id="IPR002557">
    <property type="entry name" value="Chitin-bd_dom"/>
</dbReference>
<name>A0AAV2HCN1_LYMST</name>
<dbReference type="GO" id="GO:0006032">
    <property type="term" value="P:chitin catabolic process"/>
    <property type="evidence" value="ECO:0007669"/>
    <property type="project" value="TreeGrafter"/>
</dbReference>
<dbReference type="Gene3D" id="3.20.20.80">
    <property type="entry name" value="Glycosidases"/>
    <property type="match status" value="1"/>
</dbReference>
<proteinExistence type="inferred from homology"/>
<dbReference type="PROSITE" id="PS51910">
    <property type="entry name" value="GH18_2"/>
    <property type="match status" value="1"/>
</dbReference>
<dbReference type="PROSITE" id="PS01095">
    <property type="entry name" value="GH18_1"/>
    <property type="match status" value="1"/>
</dbReference>
<evidence type="ECO:0000259" key="9">
    <source>
        <dbReference type="PROSITE" id="PS50940"/>
    </source>
</evidence>
<dbReference type="SUPFAM" id="SSF51445">
    <property type="entry name" value="(Trans)glycosidases"/>
    <property type="match status" value="1"/>
</dbReference>
<dbReference type="Pfam" id="PF00704">
    <property type="entry name" value="Glyco_hydro_18"/>
    <property type="match status" value="1"/>
</dbReference>
<evidence type="ECO:0000256" key="6">
    <source>
        <dbReference type="ARBA" id="ARBA00023295"/>
    </source>
</evidence>
<dbReference type="Gene3D" id="2.170.140.10">
    <property type="entry name" value="Chitin binding domain"/>
    <property type="match status" value="1"/>
</dbReference>
<evidence type="ECO:0000256" key="8">
    <source>
        <dbReference type="SAM" id="MobiDB-lite"/>
    </source>
</evidence>
<keyword evidence="12" id="KW-1185">Reference proteome</keyword>
<accession>A0AAV2HCN1</accession>
<dbReference type="Proteomes" id="UP001497497">
    <property type="component" value="Unassembled WGS sequence"/>
</dbReference>
<dbReference type="Gene3D" id="3.10.50.10">
    <property type="match status" value="1"/>
</dbReference>
<dbReference type="InterPro" id="IPR036508">
    <property type="entry name" value="Chitin-bd_dom_sf"/>
</dbReference>
<dbReference type="FunFam" id="3.20.20.80:FF:000007">
    <property type="entry name" value="Acidic mammalian chitinase"/>
    <property type="match status" value="1"/>
</dbReference>
<dbReference type="GO" id="GO:0008061">
    <property type="term" value="F:chitin binding"/>
    <property type="evidence" value="ECO:0007669"/>
    <property type="project" value="UniProtKB-KW"/>
</dbReference>
<dbReference type="EMBL" id="CAXITT010000093">
    <property type="protein sequence ID" value="CAL1531575.1"/>
    <property type="molecule type" value="Genomic_DNA"/>
</dbReference>
<dbReference type="InterPro" id="IPR029070">
    <property type="entry name" value="Chitinase_insertion_sf"/>
</dbReference>
<evidence type="ECO:0000259" key="10">
    <source>
        <dbReference type="PROSITE" id="PS51910"/>
    </source>
</evidence>
<dbReference type="SMART" id="SM00636">
    <property type="entry name" value="Glyco_18"/>
    <property type="match status" value="1"/>
</dbReference>
<dbReference type="AlphaFoldDB" id="A0AAV2HCN1"/>
<feature type="domain" description="GH18" evidence="10">
    <location>
        <begin position="433"/>
        <end position="808"/>
    </location>
</feature>
<sequence length="808" mass="91124">MVLAGKLVSHLREVNMFFKGLTFRLVLQSVVITTLLYTVHGKDLTPAINTLSCQFQPDGVSLSDPRNCSNFIKCVNGQAVPRSCPAGQYYNSLIYQCDFSSIKWCLITREDHGRGSARKLKNRKIHNLKIAHTALNKSSTPDPRRLSKNKKTPSFGAPLLFTKSTTLVTSSPIAPWKIKNLNVNTSRDRKLHFLLTNNQTNIKYREEFPARWASDYKKLLAKNNSKHVTGQRDGLSRFKGSDLRKPGALKPDSQRSRSRNIGILVNSSKITGQRQLKGGKQDILYLKTGDVETKGRQPASLPALKWFVVGNVRGNRRRVLRINKNQTAENNLKKFNDDNLLNQHLIWFTKPKQDGNLKSSTSSSIRDALKDSVLKQRLLALKQKKTNSRPISTSRVKSLPAGSLKSTLPTTLAKIATQQVTTAAPRHRDLAGKMLVCYYTNWAQYRQGAAKYLPEDIDPNLCTHIHYAFAKLNESSELAPFEWNDESTPWSVGMYDRVNEVKKKNPNLQVLLSLGGWTMSSPPFSTMVATDERRRTFIQSALVFLRRWNFDGIDLDWEYPADRGSPPEDKQRFTILAQEIMDAFKAESVHSGKPRLLLSAAVSAGKPTIDDAYEVPEISQIFDYINLMSYDFYGSWDTVTGHVSPLYPPSDPQDERDRTYNLFFAATYWVSLGCPPEKLVIGLITYGRSFTLSDPNVSGLKAPVTGPGQPGMYTGEAGFLSFYEVYKMIEQGAKVNRLAEEKVPYLVLNSQWVGYEDQESLKTKVQFIKDKKFAGAMVWDLDLDDFNNTFCGLGRYPLIQTIHDSLLS</sequence>
<evidence type="ECO:0000256" key="3">
    <source>
        <dbReference type="ARBA" id="ARBA00022729"/>
    </source>
</evidence>
<dbReference type="Pfam" id="PF01607">
    <property type="entry name" value="CBM_14"/>
    <property type="match status" value="1"/>
</dbReference>
<dbReference type="InterPro" id="IPR017853">
    <property type="entry name" value="GH"/>
</dbReference>
<feature type="region of interest" description="Disordered" evidence="8">
    <location>
        <begin position="225"/>
        <end position="260"/>
    </location>
</feature>
<evidence type="ECO:0000256" key="1">
    <source>
        <dbReference type="ARBA" id="ARBA00009121"/>
    </source>
</evidence>
<organism evidence="11 12">
    <name type="scientific">Lymnaea stagnalis</name>
    <name type="common">Great pond snail</name>
    <name type="synonym">Helix stagnalis</name>
    <dbReference type="NCBI Taxonomy" id="6523"/>
    <lineage>
        <taxon>Eukaryota</taxon>
        <taxon>Metazoa</taxon>
        <taxon>Spiralia</taxon>
        <taxon>Lophotrochozoa</taxon>
        <taxon>Mollusca</taxon>
        <taxon>Gastropoda</taxon>
        <taxon>Heterobranchia</taxon>
        <taxon>Euthyneura</taxon>
        <taxon>Panpulmonata</taxon>
        <taxon>Hygrophila</taxon>
        <taxon>Lymnaeoidea</taxon>
        <taxon>Lymnaeidae</taxon>
        <taxon>Lymnaea</taxon>
    </lineage>
</organism>
<evidence type="ECO:0008006" key="13">
    <source>
        <dbReference type="Google" id="ProtNLM"/>
    </source>
</evidence>
<feature type="domain" description="Chitin-binding type-2" evidence="9">
    <location>
        <begin position="50"/>
        <end position="107"/>
    </location>
</feature>
<keyword evidence="4 7" id="KW-0378">Hydrolase</keyword>
<dbReference type="CDD" id="cd02872">
    <property type="entry name" value="GH18_chitolectin_chitotriosidase"/>
    <property type="match status" value="1"/>
</dbReference>
<dbReference type="SUPFAM" id="SSF57625">
    <property type="entry name" value="Invertebrate chitin-binding proteins"/>
    <property type="match status" value="1"/>
</dbReference>